<evidence type="ECO:0000256" key="4">
    <source>
        <dbReference type="ARBA" id="ARBA00022960"/>
    </source>
</evidence>
<dbReference type="GO" id="GO:0008360">
    <property type="term" value="P:regulation of cell shape"/>
    <property type="evidence" value="ECO:0007669"/>
    <property type="project" value="UniProtKB-UniRule"/>
</dbReference>
<feature type="active site" description="Proton donor/acceptor" evidence="7">
    <location>
        <position position="281"/>
    </location>
</feature>
<evidence type="ECO:0000256" key="1">
    <source>
        <dbReference type="ARBA" id="ARBA00004752"/>
    </source>
</evidence>
<dbReference type="PROSITE" id="PS52029">
    <property type="entry name" value="LD_TPASE"/>
    <property type="match status" value="1"/>
</dbReference>
<reference evidence="10 11" key="1">
    <citation type="submission" date="2018-10" db="EMBL/GenBank/DDBJ databases">
        <title>Notoacmeibacter sp. M2BS9Y-3-1, whole genome shotgun sequence.</title>
        <authorList>
            <person name="Tuo L."/>
        </authorList>
    </citation>
    <scope>NUCLEOTIDE SEQUENCE [LARGE SCALE GENOMIC DNA]</scope>
    <source>
        <strain evidence="10 11">M2BS9Y-3-1</strain>
    </source>
</reference>
<dbReference type="CDD" id="cd16913">
    <property type="entry name" value="YkuD_like"/>
    <property type="match status" value="1"/>
</dbReference>
<evidence type="ECO:0000259" key="9">
    <source>
        <dbReference type="PROSITE" id="PS52029"/>
    </source>
</evidence>
<dbReference type="PANTHER" id="PTHR30582:SF30">
    <property type="entry name" value="BLR4375 PROTEIN"/>
    <property type="match status" value="1"/>
</dbReference>
<dbReference type="Proteomes" id="UP000281094">
    <property type="component" value="Unassembled WGS sequence"/>
</dbReference>
<dbReference type="SUPFAM" id="SSF47090">
    <property type="entry name" value="PGBD-like"/>
    <property type="match status" value="1"/>
</dbReference>
<evidence type="ECO:0000256" key="7">
    <source>
        <dbReference type="PROSITE-ProRule" id="PRU01373"/>
    </source>
</evidence>
<accession>A0A3L7JC64</accession>
<keyword evidence="5 7" id="KW-0573">Peptidoglycan synthesis</keyword>
<organism evidence="10 11">
    <name type="scientific">Notoacmeibacter ruber</name>
    <dbReference type="NCBI Taxonomy" id="2670375"/>
    <lineage>
        <taxon>Bacteria</taxon>
        <taxon>Pseudomonadati</taxon>
        <taxon>Pseudomonadota</taxon>
        <taxon>Alphaproteobacteria</taxon>
        <taxon>Hyphomicrobiales</taxon>
        <taxon>Notoacmeibacteraceae</taxon>
        <taxon>Notoacmeibacter</taxon>
    </lineage>
</organism>
<comment type="pathway">
    <text evidence="1 7">Cell wall biogenesis; peptidoglycan biosynthesis.</text>
</comment>
<dbReference type="Gene3D" id="2.40.440.10">
    <property type="entry name" value="L,D-transpeptidase catalytic domain-like"/>
    <property type="match status" value="1"/>
</dbReference>
<dbReference type="GO" id="GO:0016740">
    <property type="term" value="F:transferase activity"/>
    <property type="evidence" value="ECO:0007669"/>
    <property type="project" value="UniProtKB-KW"/>
</dbReference>
<dbReference type="GO" id="GO:0005576">
    <property type="term" value="C:extracellular region"/>
    <property type="evidence" value="ECO:0007669"/>
    <property type="project" value="TreeGrafter"/>
</dbReference>
<keyword evidence="4 7" id="KW-0133">Cell shape</keyword>
<evidence type="ECO:0000313" key="11">
    <source>
        <dbReference type="Proteomes" id="UP000281094"/>
    </source>
</evidence>
<dbReference type="GO" id="GO:0071972">
    <property type="term" value="F:peptidoglycan L,D-transpeptidase activity"/>
    <property type="evidence" value="ECO:0007669"/>
    <property type="project" value="TreeGrafter"/>
</dbReference>
<keyword evidence="11" id="KW-1185">Reference proteome</keyword>
<dbReference type="InterPro" id="IPR038063">
    <property type="entry name" value="Transpep_catalytic_dom"/>
</dbReference>
<name>A0A3L7JC64_9HYPH</name>
<evidence type="ECO:0000313" key="10">
    <source>
        <dbReference type="EMBL" id="RLQ88368.1"/>
    </source>
</evidence>
<dbReference type="InterPro" id="IPR005490">
    <property type="entry name" value="LD_TPept_cat_dom"/>
</dbReference>
<dbReference type="EMBL" id="RCWN01000001">
    <property type="protein sequence ID" value="RLQ88368.1"/>
    <property type="molecule type" value="Genomic_DNA"/>
</dbReference>
<dbReference type="InterPro" id="IPR050979">
    <property type="entry name" value="LD-transpeptidase"/>
</dbReference>
<keyword evidence="8" id="KW-0732">Signal</keyword>
<dbReference type="UniPathway" id="UPA00219"/>
<dbReference type="GO" id="GO:0018104">
    <property type="term" value="P:peptidoglycan-protein cross-linking"/>
    <property type="evidence" value="ECO:0007669"/>
    <property type="project" value="TreeGrafter"/>
</dbReference>
<dbReference type="SUPFAM" id="SSF141523">
    <property type="entry name" value="L,D-transpeptidase catalytic domain-like"/>
    <property type="match status" value="1"/>
</dbReference>
<gene>
    <name evidence="10" type="ORF">D8780_09280</name>
</gene>
<dbReference type="Pfam" id="PF01471">
    <property type="entry name" value="PG_binding_1"/>
    <property type="match status" value="1"/>
</dbReference>
<sequence>MAFSFHGLLSAGAAVAVMTTPALAADISMKSVNEARYDGAPLPVGQSPLTARIQILLDRNASSPGVIDGYSGGNVEDALRGFEEMNGFTVDGKMDQEVWDALSGKDKAAMMEYTVTASDLDRIKESNPEDYKEMAEEEWLGFTSASEALGEKFHMDVDFLESLNPDSSFEEDDTIVVADPGERKDVAVTRIIADKSRSRLLAYNDNDEIVLSYPTTIGSDDMPSPSGKVEVEAVAMEPNYTFDPKNIPEAEIDEKLSIPPGPNGPVGLVWIDLSKPTYGLHGTPYPAEIGKTASHGCVRLTNWDAVELAHAVSQGTTVEFKD</sequence>
<evidence type="ECO:0000256" key="3">
    <source>
        <dbReference type="ARBA" id="ARBA00022679"/>
    </source>
</evidence>
<feature type="active site" description="Nucleophile" evidence="7">
    <location>
        <position position="297"/>
    </location>
</feature>
<dbReference type="Gene3D" id="1.10.101.10">
    <property type="entry name" value="PGBD-like superfamily/PGBD"/>
    <property type="match status" value="1"/>
</dbReference>
<proteinExistence type="inferred from homology"/>
<dbReference type="InterPro" id="IPR036366">
    <property type="entry name" value="PGBDSf"/>
</dbReference>
<comment type="similarity">
    <text evidence="2">Belongs to the YkuD family.</text>
</comment>
<dbReference type="InterPro" id="IPR036365">
    <property type="entry name" value="PGBD-like_sf"/>
</dbReference>
<comment type="caution">
    <text evidence="10">The sequence shown here is derived from an EMBL/GenBank/DDBJ whole genome shotgun (WGS) entry which is preliminary data.</text>
</comment>
<dbReference type="InterPro" id="IPR002477">
    <property type="entry name" value="Peptidoglycan-bd-like"/>
</dbReference>
<evidence type="ECO:0000256" key="5">
    <source>
        <dbReference type="ARBA" id="ARBA00022984"/>
    </source>
</evidence>
<dbReference type="PANTHER" id="PTHR30582">
    <property type="entry name" value="L,D-TRANSPEPTIDASE"/>
    <property type="match status" value="1"/>
</dbReference>
<evidence type="ECO:0000256" key="2">
    <source>
        <dbReference type="ARBA" id="ARBA00005992"/>
    </source>
</evidence>
<feature type="signal peptide" evidence="8">
    <location>
        <begin position="1"/>
        <end position="24"/>
    </location>
</feature>
<dbReference type="RefSeq" id="WP_121645336.1">
    <property type="nucleotide sequence ID" value="NZ_RCWN01000001.1"/>
</dbReference>
<keyword evidence="6 7" id="KW-0961">Cell wall biogenesis/degradation</keyword>
<protein>
    <submittedName>
        <fullName evidence="10">Murein L,D-transpeptidase</fullName>
    </submittedName>
</protein>
<dbReference type="GO" id="GO:0071555">
    <property type="term" value="P:cell wall organization"/>
    <property type="evidence" value="ECO:0007669"/>
    <property type="project" value="UniProtKB-UniRule"/>
</dbReference>
<feature type="chain" id="PRO_5018337802" evidence="8">
    <location>
        <begin position="25"/>
        <end position="322"/>
    </location>
</feature>
<dbReference type="Pfam" id="PF03734">
    <property type="entry name" value="YkuD"/>
    <property type="match status" value="1"/>
</dbReference>
<feature type="domain" description="L,D-TPase catalytic" evidence="9">
    <location>
        <begin position="189"/>
        <end position="321"/>
    </location>
</feature>
<dbReference type="AlphaFoldDB" id="A0A3L7JC64"/>
<evidence type="ECO:0000256" key="6">
    <source>
        <dbReference type="ARBA" id="ARBA00023316"/>
    </source>
</evidence>
<evidence type="ECO:0000256" key="8">
    <source>
        <dbReference type="SAM" id="SignalP"/>
    </source>
</evidence>
<keyword evidence="3" id="KW-0808">Transferase</keyword>